<dbReference type="PROSITE" id="PS51065">
    <property type="entry name" value="NHR"/>
    <property type="match status" value="1"/>
</dbReference>
<reference evidence="2" key="1">
    <citation type="submission" date="2021-02" db="EMBL/GenBank/DDBJ databases">
        <authorList>
            <person name="Dougan E. K."/>
            <person name="Rhodes N."/>
            <person name="Thang M."/>
            <person name="Chan C."/>
        </authorList>
    </citation>
    <scope>NUCLEOTIDE SEQUENCE</scope>
</reference>
<dbReference type="InterPro" id="IPR006573">
    <property type="entry name" value="NHR_dom"/>
</dbReference>
<organism evidence="2 3">
    <name type="scientific">Polarella glacialis</name>
    <name type="common">Dinoflagellate</name>
    <dbReference type="NCBI Taxonomy" id="89957"/>
    <lineage>
        <taxon>Eukaryota</taxon>
        <taxon>Sar</taxon>
        <taxon>Alveolata</taxon>
        <taxon>Dinophyceae</taxon>
        <taxon>Suessiales</taxon>
        <taxon>Suessiaceae</taxon>
        <taxon>Polarella</taxon>
    </lineage>
</organism>
<dbReference type="AlphaFoldDB" id="A0A813IPI7"/>
<dbReference type="EMBL" id="CAJNNW010012113">
    <property type="protein sequence ID" value="CAE8654000.1"/>
    <property type="molecule type" value="Genomic_DNA"/>
</dbReference>
<evidence type="ECO:0000313" key="3">
    <source>
        <dbReference type="Proteomes" id="UP000626109"/>
    </source>
</evidence>
<evidence type="ECO:0000259" key="1">
    <source>
        <dbReference type="PROSITE" id="PS51065"/>
    </source>
</evidence>
<feature type="domain" description="NHR" evidence="1">
    <location>
        <begin position="182"/>
        <end position="264"/>
    </location>
</feature>
<evidence type="ECO:0000313" key="2">
    <source>
        <dbReference type="EMBL" id="CAE8654000.1"/>
    </source>
</evidence>
<gene>
    <name evidence="2" type="ORF">PGLA2088_LOCUS10731</name>
</gene>
<accession>A0A813IPI7</accession>
<protein>
    <recommendedName>
        <fullName evidence="1">NHR domain-containing protein</fullName>
    </recommendedName>
</protein>
<dbReference type="Proteomes" id="UP000626109">
    <property type="component" value="Unassembled WGS sequence"/>
</dbReference>
<sequence length="264" mass="29034">MRQPMLLIDPLSDHFPVIAASAGFCSQTGRPAADCIGPAWDLLVRGVPEVLISKSSKKNFLSYCHACASPDLDKISEVLCIQPCALKEGVVFASALVLSLCRHPSTLRPYVLMLLIPIVEGVGAYLSMKVMAQMQEEARDILQRKSGKLFDSSTRSWLTQDFDGETLGRDMRFSKCAVEESQLTFFGERLQGQSLLRNGSRTAARREPGEVPRGCLVFSDRPVRPTGEGLRFRVHVDGVTGAFSGLPVLGFTRRRPEDSTALYP</sequence>
<name>A0A813IPI7_POLGL</name>
<feature type="non-terminal residue" evidence="2">
    <location>
        <position position="264"/>
    </location>
</feature>
<comment type="caution">
    <text evidence="2">The sequence shown here is derived from an EMBL/GenBank/DDBJ whole genome shotgun (WGS) entry which is preliminary data.</text>
</comment>
<proteinExistence type="predicted"/>
<dbReference type="InterPro" id="IPR043136">
    <property type="entry name" value="B30.2/SPRY_sf"/>
</dbReference>
<dbReference type="Gene3D" id="2.60.120.920">
    <property type="match status" value="1"/>
</dbReference>